<protein>
    <recommendedName>
        <fullName evidence="1">DUF8212 domain-containing protein</fullName>
    </recommendedName>
</protein>
<dbReference type="AlphaFoldDB" id="A0AA38R4T1"/>
<dbReference type="Proteomes" id="UP001174691">
    <property type="component" value="Unassembled WGS sequence"/>
</dbReference>
<gene>
    <name evidence="2" type="ORF">NKR19_g8296</name>
</gene>
<dbReference type="EMBL" id="JANBVN010000163">
    <property type="protein sequence ID" value="KAJ9137203.1"/>
    <property type="molecule type" value="Genomic_DNA"/>
</dbReference>
<name>A0AA38R4T1_9PEZI</name>
<accession>A0AA38R4T1</accession>
<dbReference type="PANTHER" id="PTHR10622:SF10">
    <property type="entry name" value="HET DOMAIN-CONTAINING PROTEIN"/>
    <property type="match status" value="1"/>
</dbReference>
<dbReference type="Pfam" id="PF26640">
    <property type="entry name" value="DUF8212"/>
    <property type="match status" value="1"/>
</dbReference>
<sequence>MQELVAPKEVHFYSKNWKFLGSRTDLKHLISSITGIPVDVLTAGDGRPPSRSIGEIFSWASHRTTTLEEDMAYSLLGLLNINMPLIYGEGSAAFMRVQEELLKRYDDESIFAWEAPPNEAITMPLSGLLSPSITYFRASHRFLKPRIWTRLDHGPTTITNKGIGIDLSLVPGDERRGQCLALLNCQIAGTDESEVQPAIRVQKLGGRQYARVDVHHIHDIPFSAHIFRSKFPATCSMIFPQNPQMPLPITAFLFDVGQALCHLAFPSKFTVKVIQASPKSSWTGTWSDILLLDYPRPPTHPSTGQDSQSRGRSQAALPSLVGGLRIEIYSGSHFLGSTRILCGIEQQEDAQSNQLSRVVSWCCIPPVPEDPFAPPADALQRLPDLPRSEWATKVKLNNPGGDWALDLMVVADITEKQGPGRVVYEISLAKSYLSSISHSSDLGQ</sequence>
<feature type="domain" description="DUF8212" evidence="1">
    <location>
        <begin position="93"/>
        <end position="115"/>
    </location>
</feature>
<dbReference type="InterPro" id="IPR058525">
    <property type="entry name" value="DUF8212"/>
</dbReference>
<organism evidence="2 3">
    <name type="scientific">Coniochaeta hoffmannii</name>
    <dbReference type="NCBI Taxonomy" id="91930"/>
    <lineage>
        <taxon>Eukaryota</taxon>
        <taxon>Fungi</taxon>
        <taxon>Dikarya</taxon>
        <taxon>Ascomycota</taxon>
        <taxon>Pezizomycotina</taxon>
        <taxon>Sordariomycetes</taxon>
        <taxon>Sordariomycetidae</taxon>
        <taxon>Coniochaetales</taxon>
        <taxon>Coniochaetaceae</taxon>
        <taxon>Coniochaeta</taxon>
    </lineage>
</organism>
<evidence type="ECO:0000313" key="3">
    <source>
        <dbReference type="Proteomes" id="UP001174691"/>
    </source>
</evidence>
<evidence type="ECO:0000313" key="2">
    <source>
        <dbReference type="EMBL" id="KAJ9137203.1"/>
    </source>
</evidence>
<evidence type="ECO:0000259" key="1">
    <source>
        <dbReference type="Pfam" id="PF26640"/>
    </source>
</evidence>
<reference evidence="2" key="1">
    <citation type="submission" date="2022-07" db="EMBL/GenBank/DDBJ databases">
        <title>Fungi with potential for degradation of polypropylene.</title>
        <authorList>
            <person name="Gostincar C."/>
        </authorList>
    </citation>
    <scope>NUCLEOTIDE SEQUENCE</scope>
    <source>
        <strain evidence="2">EXF-13287</strain>
    </source>
</reference>
<proteinExistence type="predicted"/>
<keyword evidence="3" id="KW-1185">Reference proteome</keyword>
<comment type="caution">
    <text evidence="2">The sequence shown here is derived from an EMBL/GenBank/DDBJ whole genome shotgun (WGS) entry which is preliminary data.</text>
</comment>
<dbReference type="PANTHER" id="PTHR10622">
    <property type="entry name" value="HET DOMAIN-CONTAINING PROTEIN"/>
    <property type="match status" value="1"/>
</dbReference>